<feature type="compositionally biased region" description="Acidic residues" evidence="2">
    <location>
        <begin position="680"/>
        <end position="697"/>
    </location>
</feature>
<dbReference type="Proteomes" id="UP000799118">
    <property type="component" value="Unassembled WGS sequence"/>
</dbReference>
<dbReference type="EMBL" id="ML769452">
    <property type="protein sequence ID" value="KAE9400902.1"/>
    <property type="molecule type" value="Genomic_DNA"/>
</dbReference>
<dbReference type="OrthoDB" id="2755811at2759"/>
<dbReference type="AlphaFoldDB" id="A0A6A4HPH0"/>
<feature type="compositionally biased region" description="Acidic residues" evidence="2">
    <location>
        <begin position="197"/>
        <end position="224"/>
    </location>
</feature>
<evidence type="ECO:0000313" key="4">
    <source>
        <dbReference type="Proteomes" id="UP000799118"/>
    </source>
</evidence>
<evidence type="ECO:0000313" key="3">
    <source>
        <dbReference type="EMBL" id="KAE9400902.1"/>
    </source>
</evidence>
<keyword evidence="4" id="KW-1185">Reference proteome</keyword>
<sequence>MNLRGAKVDLAAMGLKRYSQKERQAAKEQKEAAAREEKDMRKLQLNFRRQLAHKNASPRLKMIGLATKLNVNHCVPILICSGAIQNLQKCREHPKNRNQPLKAKSMVSTDLTVTKSSTSNLEQQKATELAPPNPESQEILVDFDMEASPEPDPLEMEEDADLHYEPLGPGRFFSPDDIDLPPTSTVDTESDFADRMDMDDEDENSDPDFMPSEDEGEAEDDDASNDAGLDPELAHAAALREFEAEWTKKRAQEKNAEKRKEAAERRKVASAVAQQRMEAPPNTIDIIPGSSSKPKKRPGPPNDEQGNIKRQKPTIPPKSKPDIGGLRADAQKTLLKRKAAASSNVSLVSSECGGGTSEGAAGDFDQDESVASLTAAREMKKKGPKAKSKSQAVNAVSLVPADVKIIDGKERRTQPKATRHTWSKSHLPLKSVEDIRKWDTQYMPHIYNFIGAQEAQFGTNSNLELKAFQAILWAEIFPALKEDANEPAITGVIQANLRTYRSEIGKKALKIVSRKAEEYDQECRADYIAGELDNDAWGYASPGLTRAESKGAMQGPGVLETLSLHLEFTQNVPHPDPPTGALALCAAAYLRALHAWQPGFNSIAETRRLAKEEKVQNGKGNVSKNNKDTGFSDEWAPTVSKYYSVLKKTPKTKWPTILDHARPFMNSKRRSAVTIKRETEDSEGMENGADDEFIMSD</sequence>
<gene>
    <name evidence="3" type="ORF">BT96DRAFT_938349</name>
</gene>
<evidence type="ECO:0000256" key="1">
    <source>
        <dbReference type="SAM" id="Coils"/>
    </source>
</evidence>
<protein>
    <submittedName>
        <fullName evidence="3">Uncharacterized protein</fullName>
    </submittedName>
</protein>
<reference evidence="3" key="1">
    <citation type="journal article" date="2019" name="Environ. Microbiol.">
        <title>Fungal ecological strategies reflected in gene transcription - a case study of two litter decomposers.</title>
        <authorList>
            <person name="Barbi F."/>
            <person name="Kohler A."/>
            <person name="Barry K."/>
            <person name="Baskaran P."/>
            <person name="Daum C."/>
            <person name="Fauchery L."/>
            <person name="Ihrmark K."/>
            <person name="Kuo A."/>
            <person name="LaButti K."/>
            <person name="Lipzen A."/>
            <person name="Morin E."/>
            <person name="Grigoriev I.V."/>
            <person name="Henrissat B."/>
            <person name="Lindahl B."/>
            <person name="Martin F."/>
        </authorList>
    </citation>
    <scope>NUCLEOTIDE SEQUENCE</scope>
    <source>
        <strain evidence="3">JB14</strain>
    </source>
</reference>
<feature type="region of interest" description="Disordered" evidence="2">
    <location>
        <begin position="113"/>
        <end position="136"/>
    </location>
</feature>
<feature type="coiled-coil region" evidence="1">
    <location>
        <begin position="16"/>
        <end position="46"/>
    </location>
</feature>
<feature type="region of interest" description="Disordered" evidence="2">
    <location>
        <begin position="164"/>
        <end position="365"/>
    </location>
</feature>
<feature type="compositionally biased region" description="Polar residues" evidence="2">
    <location>
        <begin position="113"/>
        <end position="126"/>
    </location>
</feature>
<keyword evidence="1" id="KW-0175">Coiled coil</keyword>
<accession>A0A6A4HPH0</accession>
<organism evidence="3 4">
    <name type="scientific">Gymnopus androsaceus JB14</name>
    <dbReference type="NCBI Taxonomy" id="1447944"/>
    <lineage>
        <taxon>Eukaryota</taxon>
        <taxon>Fungi</taxon>
        <taxon>Dikarya</taxon>
        <taxon>Basidiomycota</taxon>
        <taxon>Agaricomycotina</taxon>
        <taxon>Agaricomycetes</taxon>
        <taxon>Agaricomycetidae</taxon>
        <taxon>Agaricales</taxon>
        <taxon>Marasmiineae</taxon>
        <taxon>Omphalotaceae</taxon>
        <taxon>Gymnopus</taxon>
    </lineage>
</organism>
<proteinExistence type="predicted"/>
<feature type="compositionally biased region" description="Low complexity" evidence="2">
    <location>
        <begin position="340"/>
        <end position="350"/>
    </location>
</feature>
<name>A0A6A4HPH0_9AGAR</name>
<evidence type="ECO:0000256" key="2">
    <source>
        <dbReference type="SAM" id="MobiDB-lite"/>
    </source>
</evidence>
<feature type="compositionally biased region" description="Basic and acidic residues" evidence="2">
    <location>
        <begin position="238"/>
        <end position="267"/>
    </location>
</feature>
<feature type="region of interest" description="Disordered" evidence="2">
    <location>
        <begin position="669"/>
        <end position="697"/>
    </location>
</feature>